<dbReference type="Gene3D" id="1.20.120.1770">
    <property type="match status" value="1"/>
</dbReference>
<gene>
    <name evidence="13" type="ORF">A0J61_09622</name>
</gene>
<dbReference type="PANTHER" id="PTHR15422">
    <property type="entry name" value="OS05G0565100 PROTEIN"/>
    <property type="match status" value="1"/>
</dbReference>
<dbReference type="Pfam" id="PF03188">
    <property type="entry name" value="Cytochrom_B561"/>
    <property type="match status" value="1"/>
</dbReference>
<keyword evidence="14" id="KW-1185">Reference proteome</keyword>
<feature type="transmembrane region" description="Helical" evidence="11">
    <location>
        <begin position="126"/>
        <end position="147"/>
    </location>
</feature>
<comment type="cofactor">
    <cofactor evidence="1">
        <name>heme b</name>
        <dbReference type="ChEBI" id="CHEBI:60344"/>
    </cofactor>
</comment>
<evidence type="ECO:0000256" key="3">
    <source>
        <dbReference type="ARBA" id="ARBA00022448"/>
    </source>
</evidence>
<protein>
    <recommendedName>
        <fullName evidence="12">Cytochrome b561 domain-containing protein</fullName>
    </recommendedName>
</protein>
<evidence type="ECO:0000313" key="14">
    <source>
        <dbReference type="Proteomes" id="UP000093000"/>
    </source>
</evidence>
<evidence type="ECO:0000256" key="7">
    <source>
        <dbReference type="ARBA" id="ARBA00022982"/>
    </source>
</evidence>
<dbReference type="InterPro" id="IPR006593">
    <property type="entry name" value="Cyt_b561/ferric_Rdtase_TM"/>
</dbReference>
<dbReference type="GO" id="GO:0016020">
    <property type="term" value="C:membrane"/>
    <property type="evidence" value="ECO:0007669"/>
    <property type="project" value="UniProtKB-SubCell"/>
</dbReference>
<dbReference type="GO" id="GO:0140575">
    <property type="term" value="F:transmembrane monodehydroascorbate reductase activity"/>
    <property type="evidence" value="ECO:0007669"/>
    <property type="project" value="InterPro"/>
</dbReference>
<dbReference type="PANTHER" id="PTHR15422:SF45">
    <property type="entry name" value="CYTOCHROME B561 DOMAIN-CONTAINING PROTEIN"/>
    <property type="match status" value="1"/>
</dbReference>
<dbReference type="GO" id="GO:0046872">
    <property type="term" value="F:metal ion binding"/>
    <property type="evidence" value="ECO:0007669"/>
    <property type="project" value="UniProtKB-KW"/>
</dbReference>
<sequence length="226" mass="25568">MQNSELENQPLLSNEPVVKRQDTYGKWSIMAGVSLFVALVLSVLVRLPVNIFTGHPIFMVLLIIFVTEGIALLQPTSTPLEKKEGLRKHAIVQSATYLSAIGGFSFIFYNKVVAGKHHFESFHGKLGLFVFIFLAVQLIFGITMAYFPKQVFGSVSNGKNLWKYHRISGYILLGLVWLTAQLGVRADYMYNNLYSVQLMWLHWVAVALVAFGIISRIRFTKWGLRP</sequence>
<evidence type="ECO:0000259" key="12">
    <source>
        <dbReference type="PROSITE" id="PS50939"/>
    </source>
</evidence>
<keyword evidence="9" id="KW-0408">Iron</keyword>
<evidence type="ECO:0000256" key="8">
    <source>
        <dbReference type="ARBA" id="ARBA00022989"/>
    </source>
</evidence>
<name>A0A1C7N017_9FUNG</name>
<keyword evidence="10 11" id="KW-0472">Membrane</keyword>
<dbReference type="OrthoDB" id="432881at2759"/>
<dbReference type="EMBL" id="LUGH01000893">
    <property type="protein sequence ID" value="OBZ82328.1"/>
    <property type="molecule type" value="Genomic_DNA"/>
</dbReference>
<keyword evidence="4" id="KW-0349">Heme</keyword>
<comment type="caution">
    <text evidence="13">The sequence shown here is derived from an EMBL/GenBank/DDBJ whole genome shotgun (WGS) entry which is preliminary data.</text>
</comment>
<feature type="transmembrane region" description="Helical" evidence="11">
    <location>
        <begin position="167"/>
        <end position="186"/>
    </location>
</feature>
<evidence type="ECO:0000256" key="1">
    <source>
        <dbReference type="ARBA" id="ARBA00001970"/>
    </source>
</evidence>
<dbReference type="CDD" id="cd08761">
    <property type="entry name" value="Cyt_b561_CYB561D2_like"/>
    <property type="match status" value="1"/>
</dbReference>
<comment type="subcellular location">
    <subcellularLocation>
        <location evidence="2">Membrane</location>
        <topology evidence="2">Multi-pass membrane protein</topology>
    </subcellularLocation>
</comment>
<organism evidence="13 14">
    <name type="scientific">Choanephora cucurbitarum</name>
    <dbReference type="NCBI Taxonomy" id="101091"/>
    <lineage>
        <taxon>Eukaryota</taxon>
        <taxon>Fungi</taxon>
        <taxon>Fungi incertae sedis</taxon>
        <taxon>Mucoromycota</taxon>
        <taxon>Mucoromycotina</taxon>
        <taxon>Mucoromycetes</taxon>
        <taxon>Mucorales</taxon>
        <taxon>Mucorineae</taxon>
        <taxon>Choanephoraceae</taxon>
        <taxon>Choanephoroideae</taxon>
        <taxon>Choanephora</taxon>
    </lineage>
</organism>
<feature type="transmembrane region" description="Helical" evidence="11">
    <location>
        <begin position="198"/>
        <end position="219"/>
    </location>
</feature>
<keyword evidence="8 11" id="KW-1133">Transmembrane helix</keyword>
<feature type="transmembrane region" description="Helical" evidence="11">
    <location>
        <begin position="57"/>
        <end position="75"/>
    </location>
</feature>
<keyword evidence="6" id="KW-0479">Metal-binding</keyword>
<dbReference type="InParanoid" id="A0A1C7N017"/>
<evidence type="ECO:0000256" key="11">
    <source>
        <dbReference type="SAM" id="Phobius"/>
    </source>
</evidence>
<evidence type="ECO:0000313" key="13">
    <source>
        <dbReference type="EMBL" id="OBZ82328.1"/>
    </source>
</evidence>
<dbReference type="PROSITE" id="PS50939">
    <property type="entry name" value="CYTOCHROME_B561"/>
    <property type="match status" value="1"/>
</dbReference>
<keyword evidence="5 11" id="KW-0812">Transmembrane</keyword>
<dbReference type="STRING" id="101091.A0A1C7N017"/>
<evidence type="ECO:0000256" key="9">
    <source>
        <dbReference type="ARBA" id="ARBA00023004"/>
    </source>
</evidence>
<dbReference type="Proteomes" id="UP000093000">
    <property type="component" value="Unassembled WGS sequence"/>
</dbReference>
<reference evidence="13 14" key="1">
    <citation type="submission" date="2016-03" db="EMBL/GenBank/DDBJ databases">
        <title>Choanephora cucurbitarum.</title>
        <authorList>
            <person name="Min B."/>
            <person name="Park H."/>
            <person name="Park J.-H."/>
            <person name="Shin H.-D."/>
            <person name="Choi I.-G."/>
        </authorList>
    </citation>
    <scope>NUCLEOTIDE SEQUENCE [LARGE SCALE GENOMIC DNA]</scope>
    <source>
        <strain evidence="13 14">KUS-F28377</strain>
    </source>
</reference>
<accession>A0A1C7N017</accession>
<evidence type="ECO:0000256" key="10">
    <source>
        <dbReference type="ARBA" id="ARBA00023136"/>
    </source>
</evidence>
<keyword evidence="7" id="KW-0249">Electron transport</keyword>
<keyword evidence="3" id="KW-0813">Transport</keyword>
<evidence type="ECO:0000256" key="2">
    <source>
        <dbReference type="ARBA" id="ARBA00004141"/>
    </source>
</evidence>
<evidence type="ECO:0000256" key="6">
    <source>
        <dbReference type="ARBA" id="ARBA00022723"/>
    </source>
</evidence>
<evidence type="ECO:0000256" key="4">
    <source>
        <dbReference type="ARBA" id="ARBA00022617"/>
    </source>
</evidence>
<dbReference type="SMART" id="SM00665">
    <property type="entry name" value="B561"/>
    <property type="match status" value="1"/>
</dbReference>
<dbReference type="AlphaFoldDB" id="A0A1C7N017"/>
<dbReference type="InterPro" id="IPR045150">
    <property type="entry name" value="CYB561D1/2"/>
</dbReference>
<evidence type="ECO:0000256" key="5">
    <source>
        <dbReference type="ARBA" id="ARBA00022692"/>
    </source>
</evidence>
<proteinExistence type="predicted"/>
<feature type="transmembrane region" description="Helical" evidence="11">
    <location>
        <begin position="95"/>
        <end position="114"/>
    </location>
</feature>
<feature type="transmembrane region" description="Helical" evidence="11">
    <location>
        <begin position="27"/>
        <end position="45"/>
    </location>
</feature>
<feature type="domain" description="Cytochrome b561" evidence="12">
    <location>
        <begin position="21"/>
        <end position="220"/>
    </location>
</feature>